<organism evidence="2 3">
    <name type="scientific">Potamilus streckersoni</name>
    <dbReference type="NCBI Taxonomy" id="2493646"/>
    <lineage>
        <taxon>Eukaryota</taxon>
        <taxon>Metazoa</taxon>
        <taxon>Spiralia</taxon>
        <taxon>Lophotrochozoa</taxon>
        <taxon>Mollusca</taxon>
        <taxon>Bivalvia</taxon>
        <taxon>Autobranchia</taxon>
        <taxon>Heteroconchia</taxon>
        <taxon>Palaeoheterodonta</taxon>
        <taxon>Unionida</taxon>
        <taxon>Unionoidea</taxon>
        <taxon>Unionidae</taxon>
        <taxon>Ambleminae</taxon>
        <taxon>Lampsilini</taxon>
        <taxon>Potamilus</taxon>
    </lineage>
</organism>
<accession>A0AAE0TL32</accession>
<gene>
    <name evidence="2" type="ORF">CHS0354_032071</name>
</gene>
<reference evidence="2" key="1">
    <citation type="journal article" date="2021" name="Genome Biol. Evol.">
        <title>A High-Quality Reference Genome for a Parasitic Bivalve with Doubly Uniparental Inheritance (Bivalvia: Unionida).</title>
        <authorList>
            <person name="Smith C.H."/>
        </authorList>
    </citation>
    <scope>NUCLEOTIDE SEQUENCE</scope>
    <source>
        <strain evidence="2">CHS0354</strain>
    </source>
</reference>
<dbReference type="EMBL" id="JAEAOA010001901">
    <property type="protein sequence ID" value="KAK3612457.1"/>
    <property type="molecule type" value="Genomic_DNA"/>
</dbReference>
<dbReference type="Pfam" id="PF26039">
    <property type="entry name" value="Dcst2"/>
    <property type="match status" value="1"/>
</dbReference>
<evidence type="ECO:0000313" key="2">
    <source>
        <dbReference type="EMBL" id="KAK3612457.1"/>
    </source>
</evidence>
<feature type="coiled-coil region" evidence="1">
    <location>
        <begin position="45"/>
        <end position="79"/>
    </location>
</feature>
<evidence type="ECO:0000313" key="3">
    <source>
        <dbReference type="Proteomes" id="UP001195483"/>
    </source>
</evidence>
<sequence length="117" mass="13390">MNHPLINFNRNIVVMSQSSTCGQEMAYNKTKDLVKSAVAPFAGVVENIRDILDRLQKFAEDLRKTYERLKKTIEEIGAAIQRAAHWVGSMADICNDKIGQPYRRCRQVFDDGENRCK</sequence>
<dbReference type="Proteomes" id="UP001195483">
    <property type="component" value="Unassembled WGS sequence"/>
</dbReference>
<dbReference type="InterPro" id="IPR051856">
    <property type="entry name" value="CSR-E3_Ligase_Protein"/>
</dbReference>
<evidence type="ECO:0000256" key="1">
    <source>
        <dbReference type="SAM" id="Coils"/>
    </source>
</evidence>
<reference evidence="2" key="2">
    <citation type="journal article" date="2021" name="Genome Biol. Evol.">
        <title>Developing a high-quality reference genome for a parasitic bivalve with doubly uniparental inheritance (Bivalvia: Unionida).</title>
        <authorList>
            <person name="Smith C.H."/>
        </authorList>
    </citation>
    <scope>NUCLEOTIDE SEQUENCE</scope>
    <source>
        <strain evidence="2">CHS0354</strain>
        <tissue evidence="2">Mantle</tissue>
    </source>
</reference>
<keyword evidence="3" id="KW-1185">Reference proteome</keyword>
<proteinExistence type="predicted"/>
<comment type="caution">
    <text evidence="2">The sequence shown here is derived from an EMBL/GenBank/DDBJ whole genome shotgun (WGS) entry which is preliminary data.</text>
</comment>
<keyword evidence="1" id="KW-0175">Coiled coil</keyword>
<dbReference type="AlphaFoldDB" id="A0AAE0TL32"/>
<dbReference type="PANTHER" id="PTHR21041">
    <property type="entry name" value="DENDRITIC CELL-SPECIFIC TRANSMEMBRANE PROTEIN"/>
    <property type="match status" value="1"/>
</dbReference>
<dbReference type="PANTHER" id="PTHR21041:SF9">
    <property type="entry name" value="DENDRITIC CELL-SPECIFIC TRANSMEMBRANE PROTEIN-LIKE DOMAIN-CONTAINING PROTEIN"/>
    <property type="match status" value="1"/>
</dbReference>
<protein>
    <submittedName>
        <fullName evidence="2">Uncharacterized protein</fullName>
    </submittedName>
</protein>
<name>A0AAE0TL32_9BIVA</name>
<reference evidence="2" key="3">
    <citation type="submission" date="2023-05" db="EMBL/GenBank/DDBJ databases">
        <authorList>
            <person name="Smith C.H."/>
        </authorList>
    </citation>
    <scope>NUCLEOTIDE SEQUENCE</scope>
    <source>
        <strain evidence="2">CHS0354</strain>
        <tissue evidence="2">Mantle</tissue>
    </source>
</reference>